<sequence length="227" mass="25428">MALKKERGKIGAGEGEKKIETKGTLCVTLAPGPKYKLKTLVGYKNHCISKYRNPAYTFGGRRPIFEVTDSPGPKYMIEKRKLKGFTFGHALKHRDILLGPGPKYKLPDIPCGPSFSIKWRTKLRRSDATPGPYYVKHISDAPAFTMGRRIITKPEVSADFYPSYNLEVVKPRAPKYTMAGGRILRMISKSPGPIYAIRPPKPTPAFSFGIKHHECAPPYITECDEQC</sequence>
<dbReference type="KEGG" id="cfo:105259045"/>
<dbReference type="EMBL" id="GL435626">
    <property type="protein sequence ID" value="EFN73003.1"/>
    <property type="molecule type" value="Genomic_DNA"/>
</dbReference>
<dbReference type="GO" id="GO:0005856">
    <property type="term" value="C:cytoskeleton"/>
    <property type="evidence" value="ECO:0007669"/>
    <property type="project" value="TreeGrafter"/>
</dbReference>
<dbReference type="OMA" id="VECDDQC"/>
<keyword evidence="2" id="KW-1185">Reference proteome</keyword>
<dbReference type="AlphaFoldDB" id="E2A0V0"/>
<evidence type="ECO:0000313" key="1">
    <source>
        <dbReference type="EMBL" id="EFN73003.1"/>
    </source>
</evidence>
<accession>E2A0V0</accession>
<protein>
    <submittedName>
        <fullName evidence="1">Outer dense fiber protein 3</fullName>
    </submittedName>
</protein>
<dbReference type="PANTHER" id="PTHR21580:SF28">
    <property type="entry name" value="BOREALIN N-TERMINAL DOMAIN-CONTAINING PROTEIN-RELATED"/>
    <property type="match status" value="1"/>
</dbReference>
<dbReference type="Pfam" id="PF07004">
    <property type="entry name" value="SHIPPO-rpt"/>
    <property type="match status" value="1"/>
</dbReference>
<dbReference type="InterPro" id="IPR051291">
    <property type="entry name" value="CIMAP"/>
</dbReference>
<evidence type="ECO:0000313" key="2">
    <source>
        <dbReference type="Proteomes" id="UP000000311"/>
    </source>
</evidence>
<gene>
    <name evidence="1" type="ORF">EAG_11295</name>
</gene>
<dbReference type="InParanoid" id="E2A0V0"/>
<reference evidence="1 2" key="1">
    <citation type="journal article" date="2010" name="Science">
        <title>Genomic comparison of the ants Camponotus floridanus and Harpegnathos saltator.</title>
        <authorList>
            <person name="Bonasio R."/>
            <person name="Zhang G."/>
            <person name="Ye C."/>
            <person name="Mutti N.S."/>
            <person name="Fang X."/>
            <person name="Qin N."/>
            <person name="Donahue G."/>
            <person name="Yang P."/>
            <person name="Li Q."/>
            <person name="Li C."/>
            <person name="Zhang P."/>
            <person name="Huang Z."/>
            <person name="Berger S.L."/>
            <person name="Reinberg D."/>
            <person name="Wang J."/>
            <person name="Liebig J."/>
        </authorList>
    </citation>
    <scope>NUCLEOTIDE SEQUENCE [LARGE SCALE GENOMIC DNA]</scope>
    <source>
        <strain evidence="2">C129</strain>
    </source>
</reference>
<dbReference type="OrthoDB" id="429991at2759"/>
<proteinExistence type="predicted"/>
<name>E2A0V0_CAMFO</name>
<dbReference type="Proteomes" id="UP000000311">
    <property type="component" value="Unassembled WGS sequence"/>
</dbReference>
<dbReference type="PANTHER" id="PTHR21580">
    <property type="entry name" value="SHIPPO-1-RELATED"/>
    <property type="match status" value="1"/>
</dbReference>
<dbReference type="InterPro" id="IPR010736">
    <property type="entry name" value="SHIPPO-rpt"/>
</dbReference>
<organism evidence="2">
    <name type="scientific">Camponotus floridanus</name>
    <name type="common">Florida carpenter ant</name>
    <dbReference type="NCBI Taxonomy" id="104421"/>
    <lineage>
        <taxon>Eukaryota</taxon>
        <taxon>Metazoa</taxon>
        <taxon>Ecdysozoa</taxon>
        <taxon>Arthropoda</taxon>
        <taxon>Hexapoda</taxon>
        <taxon>Insecta</taxon>
        <taxon>Pterygota</taxon>
        <taxon>Neoptera</taxon>
        <taxon>Endopterygota</taxon>
        <taxon>Hymenoptera</taxon>
        <taxon>Apocrita</taxon>
        <taxon>Aculeata</taxon>
        <taxon>Formicoidea</taxon>
        <taxon>Formicidae</taxon>
        <taxon>Formicinae</taxon>
        <taxon>Camponotus</taxon>
    </lineage>
</organism>